<dbReference type="AlphaFoldDB" id="A0A7W6M9I8"/>
<dbReference type="EC" id="2.7.1.107" evidence="3 24"/>
<feature type="binding site" evidence="21">
    <location>
        <position position="100"/>
    </location>
    <ligand>
        <name>substrate</name>
    </ligand>
</feature>
<feature type="binding site" evidence="22">
    <location>
        <begin position="87"/>
        <end position="89"/>
    </location>
    <ligand>
        <name>ATP</name>
        <dbReference type="ChEBI" id="CHEBI:30616"/>
    </ligand>
</feature>
<dbReference type="GO" id="GO:0046872">
    <property type="term" value="F:metal ion binding"/>
    <property type="evidence" value="ECO:0007669"/>
    <property type="project" value="UniProtKB-KW"/>
</dbReference>
<feature type="binding site" evidence="22">
    <location>
        <position position="78"/>
    </location>
    <ligand>
        <name>ATP</name>
        <dbReference type="ChEBI" id="CHEBI:30616"/>
    </ligand>
</feature>
<dbReference type="GO" id="GO:0006654">
    <property type="term" value="P:phosphatidic acid biosynthetic process"/>
    <property type="evidence" value="ECO:0007669"/>
    <property type="project" value="InterPro"/>
</dbReference>
<feature type="transmembrane region" description="Helical" evidence="24">
    <location>
        <begin position="98"/>
        <end position="122"/>
    </location>
</feature>
<feature type="binding site" evidence="23">
    <location>
        <position position="78"/>
    </location>
    <ligand>
        <name>a divalent metal cation</name>
        <dbReference type="ChEBI" id="CHEBI:60240"/>
    </ligand>
</feature>
<keyword evidence="17 24" id="KW-0472">Membrane</keyword>
<dbReference type="GO" id="GO:0005524">
    <property type="term" value="F:ATP binding"/>
    <property type="evidence" value="ECO:0007669"/>
    <property type="project" value="UniProtKB-KW"/>
</dbReference>
<evidence type="ECO:0000256" key="22">
    <source>
        <dbReference type="PIRSR" id="PIRSR600829-3"/>
    </source>
</evidence>
<dbReference type="EMBL" id="JACIFU010000003">
    <property type="protein sequence ID" value="MBB4174869.1"/>
    <property type="molecule type" value="Genomic_DNA"/>
</dbReference>
<evidence type="ECO:0000256" key="17">
    <source>
        <dbReference type="ARBA" id="ARBA00023136"/>
    </source>
</evidence>
<gene>
    <name evidence="25" type="ORF">GGR93_002657</name>
</gene>
<reference evidence="25 26" key="1">
    <citation type="submission" date="2020-08" db="EMBL/GenBank/DDBJ databases">
        <title>Genomic Encyclopedia of Type Strains, Phase IV (KMG-IV): sequencing the most valuable type-strain genomes for metagenomic binning, comparative biology and taxonomic classification.</title>
        <authorList>
            <person name="Goeker M."/>
        </authorList>
    </citation>
    <scope>NUCLEOTIDE SEQUENCE [LARGE SCALE GENOMIC DNA]</scope>
    <source>
        <strain evidence="25 26">DSM 101015</strain>
    </source>
</reference>
<evidence type="ECO:0000313" key="25">
    <source>
        <dbReference type="EMBL" id="MBB4174869.1"/>
    </source>
</evidence>
<organism evidence="25 26">
    <name type="scientific">Sulfitobacter noctilucicola</name>
    <dbReference type="NCBI Taxonomy" id="1342301"/>
    <lineage>
        <taxon>Bacteria</taxon>
        <taxon>Pseudomonadati</taxon>
        <taxon>Pseudomonadota</taxon>
        <taxon>Alphaproteobacteria</taxon>
        <taxon>Rhodobacterales</taxon>
        <taxon>Roseobacteraceae</taxon>
        <taxon>Sulfitobacter</taxon>
    </lineage>
</organism>
<dbReference type="Proteomes" id="UP000565745">
    <property type="component" value="Unassembled WGS sequence"/>
</dbReference>
<name>A0A7W6M9I8_9RHOB</name>
<comment type="catalytic activity">
    <reaction evidence="24">
        <text>a 1,2-diacyl-sn-glycerol + ATP = a 1,2-diacyl-sn-glycero-3-phosphate + ADP + H(+)</text>
        <dbReference type="Rhea" id="RHEA:10272"/>
        <dbReference type="ChEBI" id="CHEBI:15378"/>
        <dbReference type="ChEBI" id="CHEBI:17815"/>
        <dbReference type="ChEBI" id="CHEBI:30616"/>
        <dbReference type="ChEBI" id="CHEBI:58608"/>
        <dbReference type="ChEBI" id="CHEBI:456216"/>
        <dbReference type="EC" id="2.7.1.107"/>
    </reaction>
</comment>
<proteinExistence type="inferred from homology"/>
<feature type="binding site" evidence="22">
    <location>
        <position position="11"/>
    </location>
    <ligand>
        <name>ATP</name>
        <dbReference type="ChEBI" id="CHEBI:30616"/>
    </ligand>
</feature>
<evidence type="ECO:0000256" key="7">
    <source>
        <dbReference type="ARBA" id="ARBA00022519"/>
    </source>
</evidence>
<keyword evidence="12 24" id="KW-0418">Kinase</keyword>
<evidence type="ECO:0000256" key="23">
    <source>
        <dbReference type="PIRSR" id="PIRSR600829-4"/>
    </source>
</evidence>
<dbReference type="RefSeq" id="WP_025056023.1">
    <property type="nucleotide sequence ID" value="NZ_JACIFU010000003.1"/>
</dbReference>
<keyword evidence="15 24" id="KW-1133">Transmembrane helix</keyword>
<keyword evidence="26" id="KW-1185">Reference proteome</keyword>
<dbReference type="GO" id="GO:0005886">
    <property type="term" value="C:plasma membrane"/>
    <property type="evidence" value="ECO:0007669"/>
    <property type="project" value="UniProtKB-SubCell"/>
</dbReference>
<evidence type="ECO:0000256" key="3">
    <source>
        <dbReference type="ARBA" id="ARBA00012133"/>
    </source>
</evidence>
<keyword evidence="6" id="KW-0444">Lipid biosynthesis</keyword>
<feature type="transmembrane region" description="Helical" evidence="24">
    <location>
        <begin position="37"/>
        <end position="70"/>
    </location>
</feature>
<evidence type="ECO:0000256" key="5">
    <source>
        <dbReference type="ARBA" id="ARBA00022475"/>
    </source>
</evidence>
<keyword evidence="8 24" id="KW-0808">Transferase</keyword>
<dbReference type="PANTHER" id="PTHR34299:SF1">
    <property type="entry name" value="DIACYLGLYCEROL KINASE"/>
    <property type="match status" value="1"/>
</dbReference>
<dbReference type="OrthoDB" id="7595530at2"/>
<feature type="binding site" evidence="21">
    <location>
        <begin position="32"/>
        <end position="36"/>
    </location>
    <ligand>
        <name>substrate</name>
    </ligand>
</feature>
<accession>A0A7W6M9I8</accession>
<feature type="binding site" evidence="21">
    <location>
        <begin position="114"/>
        <end position="119"/>
    </location>
    <ligand>
        <name>substrate</name>
    </ligand>
</feature>
<dbReference type="Pfam" id="PF01219">
    <property type="entry name" value="DAGK_prokar"/>
    <property type="match status" value="1"/>
</dbReference>
<comment type="cofactor">
    <cofactor evidence="23">
        <name>Mg(2+)</name>
        <dbReference type="ChEBI" id="CHEBI:18420"/>
    </cofactor>
    <text evidence="23">Mn(2+), Zn(2+), Cd(2+) and Co(2+) support activity to lesser extents.</text>
</comment>
<evidence type="ECO:0000256" key="8">
    <source>
        <dbReference type="ARBA" id="ARBA00022679"/>
    </source>
</evidence>
<evidence type="ECO:0000256" key="19">
    <source>
        <dbReference type="ARBA" id="ARBA00023264"/>
    </source>
</evidence>
<evidence type="ECO:0000256" key="4">
    <source>
        <dbReference type="ARBA" id="ARBA00017575"/>
    </source>
</evidence>
<keyword evidence="10 23" id="KW-0479">Metal-binding</keyword>
<evidence type="ECO:0000256" key="6">
    <source>
        <dbReference type="ARBA" id="ARBA00022516"/>
    </source>
</evidence>
<protein>
    <recommendedName>
        <fullName evidence="4 24">Diacylglycerol kinase</fullName>
        <ecNumber evidence="3 24">2.7.1.107</ecNumber>
    </recommendedName>
</protein>
<keyword evidence="19 24" id="KW-1208">Phospholipid metabolism</keyword>
<dbReference type="PROSITE" id="PS01069">
    <property type="entry name" value="DAGK_PROKAR"/>
    <property type="match status" value="1"/>
</dbReference>
<feature type="binding site" evidence="21">
    <location>
        <position position="11"/>
    </location>
    <ligand>
        <name>substrate</name>
    </ligand>
</feature>
<evidence type="ECO:0000256" key="16">
    <source>
        <dbReference type="ARBA" id="ARBA00023098"/>
    </source>
</evidence>
<evidence type="ECO:0000256" key="15">
    <source>
        <dbReference type="ARBA" id="ARBA00022989"/>
    </source>
</evidence>
<dbReference type="InterPro" id="IPR000829">
    <property type="entry name" value="DAGK"/>
</dbReference>
<dbReference type="PANTHER" id="PTHR34299">
    <property type="entry name" value="DIACYLGLYCEROL KINASE"/>
    <property type="match status" value="1"/>
</dbReference>
<keyword evidence="18" id="KW-0594">Phospholipid biosynthesis</keyword>
<evidence type="ECO:0000256" key="21">
    <source>
        <dbReference type="PIRSR" id="PIRSR600829-2"/>
    </source>
</evidence>
<dbReference type="InterPro" id="IPR036945">
    <property type="entry name" value="DAGK_sf"/>
</dbReference>
<evidence type="ECO:0000256" key="11">
    <source>
        <dbReference type="ARBA" id="ARBA00022741"/>
    </source>
</evidence>
<feature type="binding site" evidence="22">
    <location>
        <begin position="96"/>
        <end position="97"/>
    </location>
    <ligand>
        <name>ATP</name>
        <dbReference type="ChEBI" id="CHEBI:30616"/>
    </ligand>
</feature>
<evidence type="ECO:0000256" key="9">
    <source>
        <dbReference type="ARBA" id="ARBA00022692"/>
    </source>
</evidence>
<dbReference type="Gene3D" id="1.10.287.3610">
    <property type="match status" value="1"/>
</dbReference>
<keyword evidence="11 22" id="KW-0547">Nucleotide-binding</keyword>
<evidence type="ECO:0000256" key="14">
    <source>
        <dbReference type="ARBA" id="ARBA00022842"/>
    </source>
</evidence>
<evidence type="ECO:0000256" key="18">
    <source>
        <dbReference type="ARBA" id="ARBA00023209"/>
    </source>
</evidence>
<comment type="subcellular location">
    <subcellularLocation>
        <location evidence="1 24">Cell inner membrane</location>
        <topology evidence="1 24">Multi-pass membrane protein</topology>
    </subcellularLocation>
</comment>
<comment type="caution">
    <text evidence="25">The sequence shown here is derived from an EMBL/GenBank/DDBJ whole genome shotgun (WGS) entry which is preliminary data.</text>
</comment>
<comment type="caution">
    <text evidence="24">Lacks conserved residue(s) required for the propagation of feature annotation.</text>
</comment>
<dbReference type="CDD" id="cd14264">
    <property type="entry name" value="DAGK_IM"/>
    <property type="match status" value="1"/>
</dbReference>
<keyword evidence="5" id="KW-1003">Cell membrane</keyword>
<evidence type="ECO:0000256" key="12">
    <source>
        <dbReference type="ARBA" id="ARBA00022777"/>
    </source>
</evidence>
<keyword evidence="7 24" id="KW-0997">Cell inner membrane</keyword>
<evidence type="ECO:0000256" key="24">
    <source>
        <dbReference type="RuleBase" id="RU363065"/>
    </source>
</evidence>
<keyword evidence="9 24" id="KW-0812">Transmembrane</keyword>
<dbReference type="InterPro" id="IPR033718">
    <property type="entry name" value="DAGK_prok"/>
</dbReference>
<feature type="active site" description="Proton acceptor" evidence="20">
    <location>
        <position position="71"/>
    </location>
</feature>
<evidence type="ECO:0000256" key="10">
    <source>
        <dbReference type="ARBA" id="ARBA00022723"/>
    </source>
</evidence>
<evidence type="ECO:0000256" key="2">
    <source>
        <dbReference type="ARBA" id="ARBA00005967"/>
    </source>
</evidence>
<dbReference type="GO" id="GO:0004143">
    <property type="term" value="F:ATP-dependent diacylglycerol kinase activity"/>
    <property type="evidence" value="ECO:0007669"/>
    <property type="project" value="UniProtKB-EC"/>
</dbReference>
<feature type="binding site" evidence="21">
    <location>
        <position position="71"/>
    </location>
    <ligand>
        <name>substrate</name>
    </ligand>
</feature>
<feature type="binding site" evidence="21">
    <location>
        <begin position="24"/>
        <end position="27"/>
    </location>
    <ligand>
        <name>substrate</name>
    </ligand>
</feature>
<keyword evidence="13 22" id="KW-0067">ATP-binding</keyword>
<evidence type="ECO:0000313" key="26">
    <source>
        <dbReference type="Proteomes" id="UP000565745"/>
    </source>
</evidence>
<keyword evidence="16 24" id="KW-0443">Lipid metabolism</keyword>
<sequence>MANQPLKGTARLVAAWHNSRAGFRDIWTHEEAFRMEFLVWLVSVPVAFLISGTVFQAAILISAGIFLLIVEILNSALEAVVDRIGVERHELSRMAKDLGSLAVLFATGLLAILWVAAFWQWVMG</sequence>
<evidence type="ECO:0000256" key="20">
    <source>
        <dbReference type="PIRSR" id="PIRSR600829-1"/>
    </source>
</evidence>
<feature type="binding site" evidence="22">
    <location>
        <position position="30"/>
    </location>
    <ligand>
        <name>ATP</name>
        <dbReference type="ChEBI" id="CHEBI:30616"/>
    </ligand>
</feature>
<comment type="similarity">
    <text evidence="2 24">Belongs to the bacterial diacylglycerol kinase family.</text>
</comment>
<feature type="binding site" evidence="23">
    <location>
        <position position="30"/>
    </location>
    <ligand>
        <name>a divalent metal cation</name>
        <dbReference type="ChEBI" id="CHEBI:60240"/>
    </ligand>
</feature>
<evidence type="ECO:0000256" key="1">
    <source>
        <dbReference type="ARBA" id="ARBA00004429"/>
    </source>
</evidence>
<comment type="function">
    <text evidence="24">Catalyzes the ATP-dependent phosphorylation of sn-l,2-diacylglycerol (DAG) to phosphatidic acid. Involved in the recycling of diacylglycerol produced as a by-product during membrane-derived oligosaccharide (MDO) biosynthesis.</text>
</comment>
<keyword evidence="14 23" id="KW-0460">Magnesium</keyword>
<evidence type="ECO:0000256" key="13">
    <source>
        <dbReference type="ARBA" id="ARBA00022840"/>
    </source>
</evidence>